<proteinExistence type="predicted"/>
<accession>A0A8S5UJ03</accession>
<dbReference type="EMBL" id="BK016093">
    <property type="protein sequence ID" value="DAF94481.1"/>
    <property type="molecule type" value="Genomic_DNA"/>
</dbReference>
<organism evidence="1">
    <name type="scientific">Siphoviridae sp. ctTDf8</name>
    <dbReference type="NCBI Taxonomy" id="2825517"/>
    <lineage>
        <taxon>Viruses</taxon>
        <taxon>Duplodnaviria</taxon>
        <taxon>Heunggongvirae</taxon>
        <taxon>Uroviricota</taxon>
        <taxon>Caudoviricetes</taxon>
    </lineage>
</organism>
<reference evidence="1" key="1">
    <citation type="journal article" date="2021" name="Proc. Natl. Acad. Sci. U.S.A.">
        <title>A Catalog of Tens of Thousands of Viruses from Human Metagenomes Reveals Hidden Associations with Chronic Diseases.</title>
        <authorList>
            <person name="Tisza M.J."/>
            <person name="Buck C.B."/>
        </authorList>
    </citation>
    <scope>NUCLEOTIDE SEQUENCE</scope>
    <source>
        <strain evidence="1">CtTDf8</strain>
    </source>
</reference>
<evidence type="ECO:0000313" key="1">
    <source>
        <dbReference type="EMBL" id="DAF94481.1"/>
    </source>
</evidence>
<name>A0A8S5UJ03_9CAUD</name>
<protein>
    <submittedName>
        <fullName evidence="1">Uncharacterized protein</fullName>
    </submittedName>
</protein>
<sequence length="173" mass="20229">MLLFLLCSRIIYNYYLMFSRKLLDKTSKVWYNIYIKGKAQRTPGSLKEPEKERTNMKYEAKLSAAEWTNGSGWDCGNGFDVIGDEVESWDISEGDLDSWKQLFKDRDRSLFDYVIDGLDDRDDDYDEDPDDEEGDTKWTMQLVEIDDEGDEKVLASVSYWESKLMGDDEESDE</sequence>